<dbReference type="GO" id="GO:0005524">
    <property type="term" value="F:ATP binding"/>
    <property type="evidence" value="ECO:0007669"/>
    <property type="project" value="UniProtKB-UniRule"/>
</dbReference>
<reference evidence="12" key="1">
    <citation type="submission" date="2022-07" db="EMBL/GenBank/DDBJ databases">
        <authorList>
            <person name="Macas J."/>
            <person name="Novak P."/>
            <person name="Neumann P."/>
        </authorList>
    </citation>
    <scope>NUCLEOTIDE SEQUENCE</scope>
</reference>
<keyword evidence="2" id="KW-0493">Microtubule</keyword>
<dbReference type="SMART" id="SM00129">
    <property type="entry name" value="KISc"/>
    <property type="match status" value="1"/>
</dbReference>
<feature type="coiled-coil region" evidence="9">
    <location>
        <begin position="2460"/>
        <end position="2543"/>
    </location>
</feature>
<dbReference type="SUPFAM" id="SSF52540">
    <property type="entry name" value="P-loop containing nucleoside triphosphate hydrolases"/>
    <property type="match status" value="1"/>
</dbReference>
<feature type="binding site" evidence="8">
    <location>
        <begin position="240"/>
        <end position="247"/>
    </location>
    <ligand>
        <name>ATP</name>
        <dbReference type="ChEBI" id="CHEBI:30616"/>
    </ligand>
</feature>
<comment type="caution">
    <text evidence="12">The sequence shown here is derived from an EMBL/GenBank/DDBJ whole genome shotgun (WGS) entry which is preliminary data.</text>
</comment>
<dbReference type="PROSITE" id="PS00411">
    <property type="entry name" value="KINESIN_MOTOR_1"/>
    <property type="match status" value="1"/>
</dbReference>
<evidence type="ECO:0000259" key="11">
    <source>
        <dbReference type="PROSITE" id="PS50067"/>
    </source>
</evidence>
<feature type="compositionally biased region" description="Polar residues" evidence="10">
    <location>
        <begin position="62"/>
        <end position="71"/>
    </location>
</feature>
<dbReference type="InterPro" id="IPR019821">
    <property type="entry name" value="Kinesin_motor_CS"/>
</dbReference>
<feature type="coiled-coil region" evidence="9">
    <location>
        <begin position="1895"/>
        <end position="1939"/>
    </location>
</feature>
<name>A0AAV0E3Y7_9ASTE</name>
<evidence type="ECO:0000256" key="3">
    <source>
        <dbReference type="ARBA" id="ARBA00022741"/>
    </source>
</evidence>
<protein>
    <recommendedName>
        <fullName evidence="11">Kinesin motor domain-containing protein</fullName>
    </recommendedName>
</protein>
<dbReference type="Proteomes" id="UP001152523">
    <property type="component" value="Unassembled WGS sequence"/>
</dbReference>
<keyword evidence="4 8" id="KW-0067">ATP-binding</keyword>
<keyword evidence="3 8" id="KW-0547">Nucleotide-binding</keyword>
<feature type="coiled-coil region" evidence="9">
    <location>
        <begin position="2657"/>
        <end position="2684"/>
    </location>
</feature>
<evidence type="ECO:0000256" key="9">
    <source>
        <dbReference type="SAM" id="Coils"/>
    </source>
</evidence>
<evidence type="ECO:0000313" key="12">
    <source>
        <dbReference type="EMBL" id="CAH9116093.1"/>
    </source>
</evidence>
<feature type="compositionally biased region" description="Polar residues" evidence="10">
    <location>
        <begin position="78"/>
        <end position="96"/>
    </location>
</feature>
<feature type="region of interest" description="Disordered" evidence="10">
    <location>
        <begin position="1"/>
        <end position="101"/>
    </location>
</feature>
<accession>A0AAV0E3Y7</accession>
<evidence type="ECO:0000256" key="4">
    <source>
        <dbReference type="ARBA" id="ARBA00022840"/>
    </source>
</evidence>
<dbReference type="GO" id="GO:0008017">
    <property type="term" value="F:microtubule binding"/>
    <property type="evidence" value="ECO:0007669"/>
    <property type="project" value="InterPro"/>
</dbReference>
<feature type="coiled-coil region" evidence="9">
    <location>
        <begin position="1412"/>
        <end position="1439"/>
    </location>
</feature>
<evidence type="ECO:0000256" key="5">
    <source>
        <dbReference type="ARBA" id="ARBA00023054"/>
    </source>
</evidence>
<feature type="coiled-coil region" evidence="9">
    <location>
        <begin position="503"/>
        <end position="530"/>
    </location>
</feature>
<dbReference type="Gene3D" id="3.40.850.10">
    <property type="entry name" value="Kinesin motor domain"/>
    <property type="match status" value="1"/>
</dbReference>
<dbReference type="GO" id="GO:0003777">
    <property type="term" value="F:microtubule motor activity"/>
    <property type="evidence" value="ECO:0007669"/>
    <property type="project" value="InterPro"/>
</dbReference>
<evidence type="ECO:0000256" key="6">
    <source>
        <dbReference type="ARBA" id="ARBA00023175"/>
    </source>
</evidence>
<evidence type="ECO:0000256" key="1">
    <source>
        <dbReference type="ARBA" id="ARBA00004474"/>
    </source>
</evidence>
<dbReference type="GO" id="GO:0005874">
    <property type="term" value="C:microtubule"/>
    <property type="evidence" value="ECO:0007669"/>
    <property type="project" value="UniProtKB-KW"/>
</dbReference>
<feature type="coiled-coil region" evidence="9">
    <location>
        <begin position="2085"/>
        <end position="2289"/>
    </location>
</feature>
<gene>
    <name evidence="12" type="ORF">CEPIT_LOCUS21382</name>
</gene>
<keyword evidence="5 9" id="KW-0175">Coiled coil</keyword>
<comment type="subcellular location">
    <subcellularLocation>
        <location evidence="1">Plastid</location>
    </subcellularLocation>
</comment>
<dbReference type="InterPro" id="IPR044986">
    <property type="entry name" value="KIF15/KIN-12"/>
</dbReference>
<evidence type="ECO:0000256" key="10">
    <source>
        <dbReference type="SAM" id="MobiDB-lite"/>
    </source>
</evidence>
<organism evidence="12 13">
    <name type="scientific">Cuscuta epithymum</name>
    <dbReference type="NCBI Taxonomy" id="186058"/>
    <lineage>
        <taxon>Eukaryota</taxon>
        <taxon>Viridiplantae</taxon>
        <taxon>Streptophyta</taxon>
        <taxon>Embryophyta</taxon>
        <taxon>Tracheophyta</taxon>
        <taxon>Spermatophyta</taxon>
        <taxon>Magnoliopsida</taxon>
        <taxon>eudicotyledons</taxon>
        <taxon>Gunneridae</taxon>
        <taxon>Pentapetalae</taxon>
        <taxon>asterids</taxon>
        <taxon>lamiids</taxon>
        <taxon>Solanales</taxon>
        <taxon>Convolvulaceae</taxon>
        <taxon>Cuscuteae</taxon>
        <taxon>Cuscuta</taxon>
        <taxon>Cuscuta subgen. Cuscuta</taxon>
    </lineage>
</organism>
<dbReference type="PROSITE" id="PS50067">
    <property type="entry name" value="KINESIN_MOTOR_2"/>
    <property type="match status" value="1"/>
</dbReference>
<dbReference type="FunFam" id="3.40.850.10:FF:000033">
    <property type="entry name" value="Kinesin-like protein KIN-12E"/>
    <property type="match status" value="1"/>
</dbReference>
<feature type="domain" description="Kinesin motor" evidence="11">
    <location>
        <begin position="159"/>
        <end position="496"/>
    </location>
</feature>
<feature type="coiled-coil region" evidence="9">
    <location>
        <begin position="998"/>
        <end position="1074"/>
    </location>
</feature>
<dbReference type="GO" id="GO:0009536">
    <property type="term" value="C:plastid"/>
    <property type="evidence" value="ECO:0007669"/>
    <property type="project" value="UniProtKB-SubCell"/>
</dbReference>
<sequence>MEESTSSWSKAPRPSAQLPGPNTEQEGGIRVTRTDRTPTKPKPGRYLDSTTSLKTPVRAPSRTMTNTGTPRSTRKATRPNSECNSTQCTPTKSVSKPPNPGLYLTSASRLQANGGARMTSYMPLSKGLPVSSNSPNVVNTVDVPHFELKEDPSFWMEHNVQALIRVRPLNSMEKGSNGYNRCLKQESAQCITWIGHPETRFTFDHVACESLDQETLFRVAGLPMVENCLSGYNSCIFAYGQTGSGKTYTMLGEIEELEIRPSPHRGMTPRIFEFLFARIRLEEESRREERLKYSCKCSFLEIYNEQVTDLLDPSSTNLMLREDTTKGVYVENLSEFEVQTVGDILKLLSQGSSNRRVAATNMNRESSRSHSVFTCVIESSWEKDSTSNFRFARLNLVDLAGSERQKTSGAEGERLKEAANINKSLSTLGHVIMVLVDIAHGRPRHIPYRDSRLTYLLQDSLGGNSKTMIIANVSPSICCAAETLNTLKFAQRAKLIQNNAFVNEDSSADVVALQHQIRLLKEELSLLKRQNISRSLSFNAAGNGQRQDDSYDILTASAQQLKSLETTLAGALRREQMAESSIRHFEAEIEQLTRLVSQREEDTRSTKMMLKFREDKIYRMESILNGLIPSDTYLLEENCALVEELKLVQAKVDKNPEVTRFALENIKLLEKLRRFQDFYEDGERDMLLAEVSDLRDQLLLSLDGNLKLHHHVGMNIPSEESIRVSKEETDSLRVELKETLSQLEECRSNLNTCLEKNAELSREIDDLRATLGGRGSSVLDSGAEVIKESISESSPLNNYQSVVIAQEEKPDTSFDKMVLSLSEKIIDLQLELDISKVLLQEEKSSQNEVQERALSWKSDLELSKNHILLVRKQYKDVQEELEEAKSIIEALESQQIEAINELEDLRNSNNFYAELLHKQELEISSLKEKAFSQDLSSFKVIESEYSPLQAKLQKMENSLEKARTLNTWYISDNALQASNAEEMDEIRRQVEGETAEVILCLQEELSLLQQEVQASQLKQMDSHDRLTQLQLEIKELEAKNDLITEDNRILRGAYEEKEREYQILLEELEQVDKEMAQILGGGQASLEDASDQLDLITTSFPQKRASRVSDHFGRMGKYIFEKDLLIEDLNRSLHEALNKRNDVESMLRSLRGAVLVMTEAHQKQCSIKDEEIILLTSQLNSKIHAISEIENKVKQLEGQLRGTSTCAISAFVVVNWLSEENMQKEKFFGKEAGQQVESLKLELQASENTCIGLRKELLEYKRHEELMETMETLEELKTGVSIVSSCMHGHAEREGRLERDNAIEVQTFGDAKQYADSSKDVETGHKEGTSQIHTSLAGQKNLKGTNGRDDTIALLKQEIVSALKSLKEVQAEISRLRLEKEEVCKAEKRTRDSIESLFHPIVALDTSIGYFEEEVKLKLEELSAKLQKIEYVAEEQRSSWFEQKELLEVELVDAMAFSVQKTTEASCILAKFAEVQETVKDTNTTIRELMISHEALMVDKKELKEKEAKLTKHRDFLVNENQRMQFTNDVKDSHIGRLEKDFQSDLSMVTMQVLDLEAILSNANSSGKEEFTSVASDFFSIKSDIHGATELMRSWIEDIWYEIILKDFSLTIFHLCHSGILLEAVNGLNADNALIHHGLRESNSAIAELRNHNFKVRQELQTCRTFEGKLLDDIRSSFDLISRKEHETSEFTLKLATFEKKMIDLQLQEELMLRISDHLGSELAELVTAMDLNNQNVSASLQEKREASESAEDDFITKDIEVFILSMKLHEMAAFISNFEKMNATNSEAAENLKRGMVLYNLDASIKEAVLADMETELSVFRELVEESGKKHQKLLLELNEKSLTMKDIACSNESLKSELVQMDGTSVYLQSQVQNLDSELEKVVEEMKIKDTDLEKSLSQISDLHQQNQMLQSKVFSLEEASRRLQKELEMKDTADGERLLDTIFSSFLKKFDDLARGFQKICNNVENSPRFVEEFEVLENLAKEIVSQNLSLGNELCRKDDILKGLLFDLSLLQESVSNTKDQKDEIENLVSSLHVLENELELKSCELDDIVSKSLKLEAQLQENKGIILDLESDALRKSKDVELLSRKNDELLDSIKDAVEERASMQEELMEKSKLCENLENEFSGMESALREMNNEIESLKINLNLITCERDELSQELAVLKRELEMERALAEENEVVAVEAKELAETRKLYAEEKEEEVKLLERSIEELECTVNVLENKVDIVREEAERQHLQREELEMELHAIKQQMLGIKSSDNTDVKRNLVEKDKSLLEETCQRIQILEKEIAMRDFEISQCKAHISELNLHSEAQAREYKEKFRTLEAMAENVKLEVQATTQGSNSSSSKLEKNGLVKPRGSGSPFKCIGIGLAQQLKSERDEELTAERFRIEELEALAASRQKEIFVLHSRLAATESMTHDVIRDLLGLKLDMNNCVTLLDNNQVQILAEKAQAQNVDVLAKEQQEVSKLKQQLNEFVEERKIWVEEIEKKQAQMVATKVALEELHERNQLLTTENEIIKRENINHKKRVIELEAEVKKLAGQQNLQQRIHHHAKIKEENTLLRSQNDDLSFKLSKTEAILSRVREELAHFRASFNGRCPQINLEEEQQLKTKLKEKEEDRVQLAEKLRGLCSSVLKAAGIKRRAVATSSSEEVSLVYMAEEALEQLKNRVVSLENELRDFKLKRLSEMMPQPQPASSGRRSSMADENGQNHPNRAILTALNR</sequence>
<feature type="coiled-coil region" evidence="9">
    <location>
        <begin position="867"/>
        <end position="922"/>
    </location>
</feature>
<dbReference type="PANTHER" id="PTHR37739">
    <property type="entry name" value="KINESIN-LIKE PROTEIN KIN-12D"/>
    <property type="match status" value="1"/>
</dbReference>
<evidence type="ECO:0000256" key="7">
    <source>
        <dbReference type="ARBA" id="ARBA00034488"/>
    </source>
</evidence>
<feature type="coiled-coil region" evidence="9">
    <location>
        <begin position="1352"/>
        <end position="1386"/>
    </location>
</feature>
<dbReference type="GO" id="GO:0007018">
    <property type="term" value="P:microtubule-based movement"/>
    <property type="evidence" value="ECO:0007669"/>
    <property type="project" value="InterPro"/>
</dbReference>
<dbReference type="InterPro" id="IPR027417">
    <property type="entry name" value="P-loop_NTPase"/>
</dbReference>
<feature type="region of interest" description="Disordered" evidence="10">
    <location>
        <begin position="2685"/>
        <end position="2723"/>
    </location>
</feature>
<dbReference type="PANTHER" id="PTHR37739:SF8">
    <property type="entry name" value="KINESIN-LIKE PROTEIN KIN-12D"/>
    <property type="match status" value="1"/>
</dbReference>
<feature type="coiled-coil region" evidence="9">
    <location>
        <begin position="575"/>
        <end position="602"/>
    </location>
</feature>
<keyword evidence="6 8" id="KW-0505">Motor protein</keyword>
<dbReference type="Pfam" id="PF00225">
    <property type="entry name" value="Kinesin"/>
    <property type="match status" value="1"/>
</dbReference>
<dbReference type="PRINTS" id="PR00380">
    <property type="entry name" value="KINESINHEAVY"/>
</dbReference>
<evidence type="ECO:0000256" key="2">
    <source>
        <dbReference type="ARBA" id="ARBA00022701"/>
    </source>
</evidence>
<evidence type="ECO:0000256" key="8">
    <source>
        <dbReference type="PROSITE-ProRule" id="PRU00283"/>
    </source>
</evidence>
<evidence type="ECO:0000313" key="13">
    <source>
        <dbReference type="Proteomes" id="UP001152523"/>
    </source>
</evidence>
<feature type="coiled-coil region" evidence="9">
    <location>
        <begin position="2012"/>
        <end position="2042"/>
    </location>
</feature>
<comment type="similarity">
    <text evidence="7">Belongs to the TRAFAC class myosin-kinesin ATPase superfamily. Kinesin family. KIN-12 subfamily.</text>
</comment>
<feature type="coiled-coil region" evidence="9">
    <location>
        <begin position="743"/>
        <end position="770"/>
    </location>
</feature>
<dbReference type="InterPro" id="IPR036961">
    <property type="entry name" value="Kinesin_motor_dom_sf"/>
</dbReference>
<keyword evidence="13" id="KW-1185">Reference proteome</keyword>
<dbReference type="EMBL" id="CAMAPF010000264">
    <property type="protein sequence ID" value="CAH9116093.1"/>
    <property type="molecule type" value="Genomic_DNA"/>
</dbReference>
<dbReference type="InterPro" id="IPR001752">
    <property type="entry name" value="Kinesin_motor_dom"/>
</dbReference>
<proteinExistence type="inferred from homology"/>
<feature type="coiled-coil region" evidence="9">
    <location>
        <begin position="1486"/>
        <end position="1520"/>
    </location>
</feature>